<keyword evidence="1" id="KW-0732">Signal</keyword>
<dbReference type="InterPro" id="IPR011460">
    <property type="entry name" value="Lcl_C"/>
</dbReference>
<accession>A0ABT3M7I6</accession>
<sequence>MKVFEINSLIFVMLFMTSQIIAAPFSDNGNGTITDLATGLVWQKCSWGQTNSDCSGSSASTPDWQLALSNCRSLTLASRTWRLPNVIELQTILDLTKSSGALIDSTAFPATPTDFLYWSSTTSNSFQTTAAWLVSFITYGSVFDDLKNQGGYVRCVSGP</sequence>
<protein>
    <submittedName>
        <fullName evidence="3">DUF1566 domain-containing protein</fullName>
    </submittedName>
</protein>
<evidence type="ECO:0000259" key="2">
    <source>
        <dbReference type="Pfam" id="PF07603"/>
    </source>
</evidence>
<gene>
    <name evidence="3" type="ORF">ND855_09465</name>
</gene>
<dbReference type="Pfam" id="PF07603">
    <property type="entry name" value="Lcl_C"/>
    <property type="match status" value="1"/>
</dbReference>
<keyword evidence="4" id="KW-1185">Reference proteome</keyword>
<evidence type="ECO:0000256" key="1">
    <source>
        <dbReference type="SAM" id="SignalP"/>
    </source>
</evidence>
<reference evidence="3 4" key="1">
    <citation type="submission" date="2022-06" db="EMBL/GenBank/DDBJ databases">
        <title>Leptospira isolates from biofilms formed at urban environments.</title>
        <authorList>
            <person name="Ribeiro P.S."/>
            <person name="Sousa T."/>
            <person name="Carvalho N."/>
            <person name="Aburjaile F."/>
            <person name="Neves F."/>
            <person name="Oliveira D."/>
            <person name="Blanco L."/>
            <person name="Lima J."/>
            <person name="Costa F."/>
            <person name="Brenig B."/>
            <person name="Soares S."/>
            <person name="Ramos R."/>
            <person name="Goes-Neto A."/>
            <person name="Matiuzzi M."/>
            <person name="Azevedo V."/>
            <person name="Ristow P."/>
        </authorList>
    </citation>
    <scope>NUCLEOTIDE SEQUENCE [LARGE SCALE GENOMIC DNA]</scope>
    <source>
        <strain evidence="3 4">VSF14</strain>
    </source>
</reference>
<organism evidence="3 4">
    <name type="scientific">Leptospira paudalimensis</name>
    <dbReference type="NCBI Taxonomy" id="2950024"/>
    <lineage>
        <taxon>Bacteria</taxon>
        <taxon>Pseudomonadati</taxon>
        <taxon>Spirochaetota</taxon>
        <taxon>Spirochaetia</taxon>
        <taxon>Leptospirales</taxon>
        <taxon>Leptospiraceae</taxon>
        <taxon>Leptospira</taxon>
    </lineage>
</organism>
<evidence type="ECO:0000313" key="4">
    <source>
        <dbReference type="Proteomes" id="UP001208794"/>
    </source>
</evidence>
<dbReference type="RefSeq" id="WP_265358138.1">
    <property type="nucleotide sequence ID" value="NZ_JAMQPR010000001.1"/>
</dbReference>
<proteinExistence type="predicted"/>
<comment type="caution">
    <text evidence="3">The sequence shown here is derived from an EMBL/GenBank/DDBJ whole genome shotgun (WGS) entry which is preliminary data.</text>
</comment>
<feature type="chain" id="PRO_5045367692" evidence="1">
    <location>
        <begin position="23"/>
        <end position="159"/>
    </location>
</feature>
<dbReference type="PANTHER" id="PTHR35812">
    <property type="entry name" value="LIPOPROTEIN"/>
    <property type="match status" value="1"/>
</dbReference>
<dbReference type="Proteomes" id="UP001208794">
    <property type="component" value="Unassembled WGS sequence"/>
</dbReference>
<dbReference type="EMBL" id="JAMQPR010000001">
    <property type="protein sequence ID" value="MCW7504351.1"/>
    <property type="molecule type" value="Genomic_DNA"/>
</dbReference>
<feature type="signal peptide" evidence="1">
    <location>
        <begin position="1"/>
        <end position="22"/>
    </location>
</feature>
<feature type="domain" description="Lcl C-terminal" evidence="2">
    <location>
        <begin position="31"/>
        <end position="156"/>
    </location>
</feature>
<name>A0ABT3M7I6_9LEPT</name>
<dbReference type="PANTHER" id="PTHR35812:SF1">
    <property type="entry name" value="LIPOPROTEIN"/>
    <property type="match status" value="1"/>
</dbReference>
<evidence type="ECO:0000313" key="3">
    <source>
        <dbReference type="EMBL" id="MCW7504351.1"/>
    </source>
</evidence>